<dbReference type="EMBL" id="BQXU01000024">
    <property type="protein sequence ID" value="GKT48546.1"/>
    <property type="molecule type" value="Genomic_DNA"/>
</dbReference>
<evidence type="ECO:0000313" key="2">
    <source>
        <dbReference type="Proteomes" id="UP001055115"/>
    </source>
</evidence>
<keyword evidence="2" id="KW-1185">Reference proteome</keyword>
<protein>
    <submittedName>
        <fullName evidence="1">Uncharacterized protein</fullName>
    </submittedName>
</protein>
<dbReference type="GeneID" id="73329529"/>
<dbReference type="AlphaFoldDB" id="A0AA37PA92"/>
<proteinExistence type="predicted"/>
<name>A0AA37PA92_9PEZI</name>
<reference evidence="1 2" key="1">
    <citation type="submission" date="2022-03" db="EMBL/GenBank/DDBJ databases">
        <title>Genome data of Colletotrichum spp.</title>
        <authorList>
            <person name="Utami Y.D."/>
            <person name="Hiruma K."/>
        </authorList>
    </citation>
    <scope>NUCLEOTIDE SEQUENCE [LARGE SCALE GENOMIC DNA]</scope>
    <source>
        <strain evidence="1 2">MAFF 239500</strain>
    </source>
</reference>
<dbReference type="RefSeq" id="XP_049130896.1">
    <property type="nucleotide sequence ID" value="XM_049274939.1"/>
</dbReference>
<comment type="caution">
    <text evidence="1">The sequence shown here is derived from an EMBL/GenBank/DDBJ whole genome shotgun (WGS) entry which is preliminary data.</text>
</comment>
<dbReference type="Proteomes" id="UP001055115">
    <property type="component" value="Unassembled WGS sequence"/>
</dbReference>
<accession>A0AA37PA92</accession>
<gene>
    <name evidence="1" type="ORF">ColSpa_08727</name>
</gene>
<sequence>MSRTSPPSWRSGGEYQNEKGLSDVVIGVGMVKASRDFLLLSDKRRRVVARGGCHTSIQLDNSSALETLKSRA</sequence>
<organism evidence="1 2">
    <name type="scientific">Colletotrichum spaethianum</name>
    <dbReference type="NCBI Taxonomy" id="700344"/>
    <lineage>
        <taxon>Eukaryota</taxon>
        <taxon>Fungi</taxon>
        <taxon>Dikarya</taxon>
        <taxon>Ascomycota</taxon>
        <taxon>Pezizomycotina</taxon>
        <taxon>Sordariomycetes</taxon>
        <taxon>Hypocreomycetidae</taxon>
        <taxon>Glomerellales</taxon>
        <taxon>Glomerellaceae</taxon>
        <taxon>Colletotrichum</taxon>
        <taxon>Colletotrichum spaethianum species complex</taxon>
    </lineage>
</organism>
<evidence type="ECO:0000313" key="1">
    <source>
        <dbReference type="EMBL" id="GKT48546.1"/>
    </source>
</evidence>